<keyword evidence="7" id="KW-1017">Isopeptide bond</keyword>
<evidence type="ECO:0000256" key="22">
    <source>
        <dbReference type="ARBA" id="ARBA00023242"/>
    </source>
</evidence>
<dbReference type="GO" id="GO:0004842">
    <property type="term" value="F:ubiquitin-protein transferase activity"/>
    <property type="evidence" value="ECO:0007669"/>
    <property type="project" value="InterPro"/>
</dbReference>
<feature type="region of interest" description="Disordered" evidence="30">
    <location>
        <begin position="35"/>
        <end position="54"/>
    </location>
</feature>
<keyword evidence="20" id="KW-0233">DNA recombination</keyword>
<evidence type="ECO:0000256" key="24">
    <source>
        <dbReference type="ARBA" id="ARBA00031731"/>
    </source>
</evidence>
<keyword evidence="9" id="KW-0132">Cell division</keyword>
<keyword evidence="18" id="KW-0779">Telomere</keyword>
<dbReference type="Gene3D" id="3.30.40.10">
    <property type="entry name" value="Zinc/RING finger domain, C3HC4 (zinc finger)"/>
    <property type="match status" value="1"/>
</dbReference>
<evidence type="ECO:0000256" key="6">
    <source>
        <dbReference type="ARBA" id="ARBA00022454"/>
    </source>
</evidence>
<comment type="function">
    <text evidence="26">E3 SUMO-protein ligase component of the SMC5-SMC6 complex, a complex involved in DNA double-strand break repair by homologous recombination. Is not be required for the stability of the complex. The complex may promote sister chromatid homologous recombination by recruiting the SMC1-SMC3 cohesin complex to double-strand breaks. Acts as an E3 ligase mediating SUMO attachment to various proteins such as SMC6L1 and TSNAX, the shelterin complex subunits TERF1, TERF2, TINF2 and TERF2IP, RAD51AP1, and maybe the cohesin components RAD21 and STAG2. Required for recruitment of telomeres to PML nuclear bodies. Required for sister chromatid cohesion during prometaphase and mitotic progression.</text>
</comment>
<keyword evidence="22" id="KW-0539">Nucleus</keyword>
<evidence type="ECO:0000256" key="17">
    <source>
        <dbReference type="ARBA" id="ARBA00022843"/>
    </source>
</evidence>
<evidence type="ECO:0000256" key="11">
    <source>
        <dbReference type="ARBA" id="ARBA00022723"/>
    </source>
</evidence>
<reference evidence="32" key="2">
    <citation type="submission" date="2025-09" db="UniProtKB">
        <authorList>
            <consortium name="Ensembl"/>
        </authorList>
    </citation>
    <scope>IDENTIFICATION</scope>
</reference>
<keyword evidence="15" id="KW-0833">Ubl conjugation pathway</keyword>
<keyword evidence="13 29" id="KW-0863">Zinc-finger</keyword>
<dbReference type="PANTHER" id="PTHR21330">
    <property type="entry name" value="E3 SUMO-PROTEIN LIGASE NSE2"/>
    <property type="match status" value="1"/>
</dbReference>
<feature type="compositionally biased region" description="Basic and acidic residues" evidence="30">
    <location>
        <begin position="180"/>
        <end position="220"/>
    </location>
</feature>
<keyword evidence="8" id="KW-0597">Phosphoprotein</keyword>
<dbReference type="GO" id="GO:0000724">
    <property type="term" value="P:double-strand break repair via homologous recombination"/>
    <property type="evidence" value="ECO:0007669"/>
    <property type="project" value="Ensembl"/>
</dbReference>
<keyword evidence="14" id="KW-0498">Mitosis</keyword>
<evidence type="ECO:0000256" key="30">
    <source>
        <dbReference type="SAM" id="MobiDB-lite"/>
    </source>
</evidence>
<evidence type="ECO:0000256" key="29">
    <source>
        <dbReference type="PROSITE-ProRule" id="PRU00452"/>
    </source>
</evidence>
<dbReference type="PROSITE" id="PS51044">
    <property type="entry name" value="ZF_SP_RING"/>
    <property type="match status" value="1"/>
</dbReference>
<evidence type="ECO:0000256" key="18">
    <source>
        <dbReference type="ARBA" id="ARBA00022895"/>
    </source>
</evidence>
<keyword evidence="6" id="KW-0158">Chromosome</keyword>
<evidence type="ECO:0000256" key="14">
    <source>
        <dbReference type="ARBA" id="ARBA00022776"/>
    </source>
</evidence>
<evidence type="ECO:0000256" key="9">
    <source>
        <dbReference type="ARBA" id="ARBA00022618"/>
    </source>
</evidence>
<evidence type="ECO:0000313" key="33">
    <source>
        <dbReference type="Proteomes" id="UP000694417"/>
    </source>
</evidence>
<dbReference type="GO" id="GO:0008270">
    <property type="term" value="F:zinc ion binding"/>
    <property type="evidence" value="ECO:0007669"/>
    <property type="project" value="UniProtKB-KW"/>
</dbReference>
<evidence type="ECO:0000256" key="20">
    <source>
        <dbReference type="ARBA" id="ARBA00023172"/>
    </source>
</evidence>
<dbReference type="InterPro" id="IPR026846">
    <property type="entry name" value="Nse2(Mms21)"/>
</dbReference>
<dbReference type="GO" id="GO:0000722">
    <property type="term" value="P:telomere maintenance via recombination"/>
    <property type="evidence" value="ECO:0007669"/>
    <property type="project" value="Ensembl"/>
</dbReference>
<keyword evidence="23" id="KW-0131">Cell cycle</keyword>
<dbReference type="AlphaFoldDB" id="A0A8D2HB45"/>
<evidence type="ECO:0000256" key="5">
    <source>
        <dbReference type="ARBA" id="ARBA00020923"/>
    </source>
</evidence>
<keyword evidence="10" id="KW-0808">Transferase</keyword>
<evidence type="ECO:0000256" key="3">
    <source>
        <dbReference type="ARBA" id="ARBA00004718"/>
    </source>
</evidence>
<reference evidence="32" key="1">
    <citation type="submission" date="2025-08" db="UniProtKB">
        <authorList>
            <consortium name="Ensembl"/>
        </authorList>
    </citation>
    <scope>IDENTIFICATION</scope>
</reference>
<comment type="subunit">
    <text evidence="27">Component of the SMC5-SMC6 complex which consists at least of SMC5, SMC6, NSMCE2, NSMCE1, NSMCE4A or EID3 and NSMCE3.</text>
</comment>
<dbReference type="GO" id="GO:0051301">
    <property type="term" value="P:cell division"/>
    <property type="evidence" value="ECO:0007669"/>
    <property type="project" value="UniProtKB-KW"/>
</dbReference>
<keyword evidence="19" id="KW-0007">Acetylation</keyword>
<evidence type="ECO:0000256" key="8">
    <source>
        <dbReference type="ARBA" id="ARBA00022553"/>
    </source>
</evidence>
<feature type="domain" description="SP-RING-type" evidence="31">
    <location>
        <begin position="225"/>
        <end position="311"/>
    </location>
</feature>
<name>A0A8D2HB45_UROPR</name>
<evidence type="ECO:0000256" key="19">
    <source>
        <dbReference type="ARBA" id="ARBA00022990"/>
    </source>
</evidence>
<dbReference type="InterPro" id="IPR003613">
    <property type="entry name" value="Ubox_domain"/>
</dbReference>
<dbReference type="GO" id="GO:0030915">
    <property type="term" value="C:Smc5-Smc6 complex"/>
    <property type="evidence" value="ECO:0007669"/>
    <property type="project" value="Ensembl"/>
</dbReference>
<sequence length="318" mass="35487">MTQEPALAVAATGFAERSWGPGVCADSGCSRPSRVALPGNNSKMPGRSSSSSGSTGFISFSGVESALSSLKTFQSCISSGMDTVSSVALDLVETQTEVSSEYSMDKAMVEFAIMDRDLNHYVKAVQSTINHVKEERPEKIPDLKLLVEKKFLALQNKSSDMDFQNNEKFVQFKQQLKELKKQSVKPKEDGRHNEFDQIKDKDASRAGNERDGLQADREVEGTEGVDEDMIVTQSQTNFICPITQLEMKKPVKNKVCGHTYEEEAIVRMIESKHKRKKKACCPKIGCSHTDIRMSDLIPDEALRRAIESHNKKKYRQPE</sequence>
<dbReference type="Proteomes" id="UP000694417">
    <property type="component" value="Unplaced"/>
</dbReference>
<dbReference type="SMART" id="SM00504">
    <property type="entry name" value="Ubox"/>
    <property type="match status" value="1"/>
</dbReference>
<organism evidence="32 33">
    <name type="scientific">Urocitellus parryii</name>
    <name type="common">Arctic ground squirrel</name>
    <name type="synonym">Spermophilus parryii</name>
    <dbReference type="NCBI Taxonomy" id="9999"/>
    <lineage>
        <taxon>Eukaryota</taxon>
        <taxon>Metazoa</taxon>
        <taxon>Chordata</taxon>
        <taxon>Craniata</taxon>
        <taxon>Vertebrata</taxon>
        <taxon>Euteleostomi</taxon>
        <taxon>Mammalia</taxon>
        <taxon>Eutheria</taxon>
        <taxon>Euarchontoglires</taxon>
        <taxon>Glires</taxon>
        <taxon>Rodentia</taxon>
        <taxon>Sciuromorpha</taxon>
        <taxon>Sciuridae</taxon>
        <taxon>Xerinae</taxon>
        <taxon>Marmotini</taxon>
        <taxon>Urocitellus</taxon>
    </lineage>
</organism>
<accession>A0A8D2HB45</accession>
<evidence type="ECO:0000256" key="23">
    <source>
        <dbReference type="ARBA" id="ARBA00023306"/>
    </source>
</evidence>
<evidence type="ECO:0000256" key="21">
    <source>
        <dbReference type="ARBA" id="ARBA00023204"/>
    </source>
</evidence>
<dbReference type="FunFam" id="3.30.40.10:FF:000343">
    <property type="entry name" value="E3 SUMO-protein ligase NSE2 isoform X1"/>
    <property type="match status" value="1"/>
</dbReference>
<dbReference type="Ensembl" id="ENSUPAT00010012301.1">
    <property type="protein sequence ID" value="ENSUPAP00010010693.1"/>
    <property type="gene ID" value="ENSUPAG00010008658.1"/>
</dbReference>
<evidence type="ECO:0000256" key="12">
    <source>
        <dbReference type="ARBA" id="ARBA00022763"/>
    </source>
</evidence>
<proteinExistence type="inferred from homology"/>
<evidence type="ECO:0000256" key="13">
    <source>
        <dbReference type="ARBA" id="ARBA00022771"/>
    </source>
</evidence>
<dbReference type="GO" id="GO:0016925">
    <property type="term" value="P:protein sumoylation"/>
    <property type="evidence" value="ECO:0007669"/>
    <property type="project" value="UniProtKB-UniPathway"/>
</dbReference>
<dbReference type="GO" id="GO:0061665">
    <property type="term" value="F:SUMO ligase activity"/>
    <property type="evidence" value="ECO:0007669"/>
    <property type="project" value="TreeGrafter"/>
</dbReference>
<evidence type="ECO:0000256" key="10">
    <source>
        <dbReference type="ARBA" id="ARBA00022679"/>
    </source>
</evidence>
<keyword evidence="21" id="KW-0234">DNA repair</keyword>
<evidence type="ECO:0000256" key="26">
    <source>
        <dbReference type="ARBA" id="ARBA00056176"/>
    </source>
</evidence>
<dbReference type="Pfam" id="PF11789">
    <property type="entry name" value="zf-Nse"/>
    <property type="match status" value="1"/>
</dbReference>
<evidence type="ECO:0000313" key="32">
    <source>
        <dbReference type="Ensembl" id="ENSUPAP00010010693.1"/>
    </source>
</evidence>
<evidence type="ECO:0000256" key="1">
    <source>
        <dbReference type="ARBA" id="ARBA00004322"/>
    </source>
</evidence>
<dbReference type="CDD" id="cd16651">
    <property type="entry name" value="SPL-RING_NSE2"/>
    <property type="match status" value="1"/>
</dbReference>
<dbReference type="GO" id="GO:0034184">
    <property type="term" value="P:positive regulation of maintenance of mitotic sister chromatid cohesion"/>
    <property type="evidence" value="ECO:0007669"/>
    <property type="project" value="Ensembl"/>
</dbReference>
<gene>
    <name evidence="32" type="primary">NSMCE2</name>
</gene>
<keyword evidence="11" id="KW-0479">Metal-binding</keyword>
<keyword evidence="33" id="KW-1185">Reference proteome</keyword>
<evidence type="ECO:0000256" key="4">
    <source>
        <dbReference type="ARBA" id="ARBA00008212"/>
    </source>
</evidence>
<dbReference type="UniPathway" id="UPA00886"/>
<dbReference type="GO" id="GO:0016567">
    <property type="term" value="P:protein ubiquitination"/>
    <property type="evidence" value="ECO:0007669"/>
    <property type="project" value="InterPro"/>
</dbReference>
<evidence type="ECO:0000256" key="2">
    <source>
        <dbReference type="ARBA" id="ARBA00004574"/>
    </source>
</evidence>
<dbReference type="GO" id="GO:0090398">
    <property type="term" value="P:cellular senescence"/>
    <property type="evidence" value="ECO:0007669"/>
    <property type="project" value="Ensembl"/>
</dbReference>
<evidence type="ECO:0000259" key="31">
    <source>
        <dbReference type="PROSITE" id="PS51044"/>
    </source>
</evidence>
<evidence type="ECO:0000256" key="16">
    <source>
        <dbReference type="ARBA" id="ARBA00022833"/>
    </source>
</evidence>
<dbReference type="GO" id="GO:0045842">
    <property type="term" value="P:positive regulation of mitotic metaphase/anaphase transition"/>
    <property type="evidence" value="ECO:0007669"/>
    <property type="project" value="Ensembl"/>
</dbReference>
<dbReference type="GO" id="GO:0000781">
    <property type="term" value="C:chromosome, telomeric region"/>
    <property type="evidence" value="ECO:0007669"/>
    <property type="project" value="UniProtKB-SubCell"/>
</dbReference>
<dbReference type="GO" id="GO:0016605">
    <property type="term" value="C:PML body"/>
    <property type="evidence" value="ECO:0007669"/>
    <property type="project" value="UniProtKB-SubCell"/>
</dbReference>
<evidence type="ECO:0000256" key="27">
    <source>
        <dbReference type="ARBA" id="ARBA00063220"/>
    </source>
</evidence>
<dbReference type="PANTHER" id="PTHR21330:SF1">
    <property type="entry name" value="E3 SUMO-PROTEIN LIGASE NSE2"/>
    <property type="match status" value="1"/>
</dbReference>
<comment type="pathway">
    <text evidence="3">Protein modification; protein sumoylation.</text>
</comment>
<keyword evidence="17" id="KW-0832">Ubl conjugation</keyword>
<evidence type="ECO:0000256" key="28">
    <source>
        <dbReference type="ARBA" id="ARBA00082048"/>
    </source>
</evidence>
<keyword evidence="12" id="KW-0227">DNA damage</keyword>
<comment type="subcellular location">
    <subcellularLocation>
        <location evidence="2">Chromosome</location>
        <location evidence="2">Telomere</location>
    </subcellularLocation>
    <subcellularLocation>
        <location evidence="1">Nucleus</location>
        <location evidence="1">PML body</location>
    </subcellularLocation>
</comment>
<protein>
    <recommendedName>
        <fullName evidence="5">E3 SUMO-protein ligase NSE2</fullName>
    </recommendedName>
    <alternativeName>
        <fullName evidence="24">E3 SUMO-protein transferase NSE2</fullName>
    </alternativeName>
    <alternativeName>
        <fullName evidence="28">MMS21 homolog</fullName>
    </alternativeName>
    <alternativeName>
        <fullName evidence="25">Non-structural maintenance of chromosomes element 2 homolog</fullName>
    </alternativeName>
</protein>
<keyword evidence="16" id="KW-0862">Zinc</keyword>
<evidence type="ECO:0000256" key="15">
    <source>
        <dbReference type="ARBA" id="ARBA00022786"/>
    </source>
</evidence>
<evidence type="ECO:0000256" key="7">
    <source>
        <dbReference type="ARBA" id="ARBA00022499"/>
    </source>
</evidence>
<dbReference type="InterPro" id="IPR013083">
    <property type="entry name" value="Znf_RING/FYVE/PHD"/>
</dbReference>
<evidence type="ECO:0000256" key="25">
    <source>
        <dbReference type="ARBA" id="ARBA00032533"/>
    </source>
</evidence>
<dbReference type="GeneTree" id="ENSGT00390000013961"/>
<feature type="region of interest" description="Disordered" evidence="30">
    <location>
        <begin position="180"/>
        <end position="224"/>
    </location>
</feature>
<comment type="similarity">
    <text evidence="4">Belongs to the NSE2 family.</text>
</comment>
<dbReference type="InterPro" id="IPR004181">
    <property type="entry name" value="Znf_MIZ"/>
</dbReference>
<dbReference type="SUPFAM" id="SSF57850">
    <property type="entry name" value="RING/U-box"/>
    <property type="match status" value="1"/>
</dbReference>